<dbReference type="Pfam" id="PF13088">
    <property type="entry name" value="BNR_2"/>
    <property type="match status" value="1"/>
</dbReference>
<protein>
    <submittedName>
        <fullName evidence="2">Sialidase family protein</fullName>
        <ecNumber evidence="2">3.2.1.-</ecNumber>
    </submittedName>
</protein>
<dbReference type="InterPro" id="IPR011040">
    <property type="entry name" value="Sialidase"/>
</dbReference>
<organism evidence="2 3">
    <name type="scientific">Streptomyces bottropensis</name>
    <dbReference type="NCBI Taxonomy" id="42235"/>
    <lineage>
        <taxon>Bacteria</taxon>
        <taxon>Bacillati</taxon>
        <taxon>Actinomycetota</taxon>
        <taxon>Actinomycetes</taxon>
        <taxon>Kitasatosporales</taxon>
        <taxon>Streptomycetaceae</taxon>
        <taxon>Streptomyces</taxon>
    </lineage>
</organism>
<gene>
    <name evidence="2" type="ORF">QBA35_35275</name>
</gene>
<evidence type="ECO:0000313" key="3">
    <source>
        <dbReference type="Proteomes" id="UP001310290"/>
    </source>
</evidence>
<evidence type="ECO:0000313" key="2">
    <source>
        <dbReference type="EMBL" id="MEH0638495.1"/>
    </source>
</evidence>
<dbReference type="InterPro" id="IPR036278">
    <property type="entry name" value="Sialidase_sf"/>
</dbReference>
<dbReference type="RefSeq" id="WP_334661152.1">
    <property type="nucleotide sequence ID" value="NZ_JARULZ010000002.1"/>
</dbReference>
<dbReference type="EC" id="3.2.1.-" evidence="2"/>
<name>A0ABU8AZ87_9ACTN</name>
<keyword evidence="2" id="KW-0326">Glycosidase</keyword>
<proteinExistence type="predicted"/>
<dbReference type="Gene3D" id="2.120.10.10">
    <property type="match status" value="1"/>
</dbReference>
<evidence type="ECO:0000259" key="1">
    <source>
        <dbReference type="Pfam" id="PF13088"/>
    </source>
</evidence>
<sequence>MALVTEQRFSRRPRPALLAGLLGLVAALLVTLLIAPDRASAATISVPRVAYQNTATEGDGPRTPDIISTSENDAVVVWREGTTATVITDTSGPVVDHGYIRYAYTTDGGVSWSRPQTLAQETSEHSWHYVELYRTGDRILAYMGRTSPANRRGLPIDAIVAKESTDGGHTWHDFTVDLPLADHGNLALAGRPVWMADKKRYVMPAWWTGRQVGALYSDNLQDWTAGTAAPNPTDHLPGEPQLVISQDDPNKLLMVARSSPPDGTSPTFALTATSTNGGESWSNLALDYNVPNNDSKSYFTKDSTGRYLTIYNTDSNPIRQVLNYRTKNPGGAAWSSSKLFANPAGPTDPTPAGTGAGWDTYPMGDEYAPGKYFIVWEHDTSAILVSKLDISDT</sequence>
<dbReference type="CDD" id="cd15482">
    <property type="entry name" value="Sialidase_non-viral"/>
    <property type="match status" value="1"/>
</dbReference>
<reference evidence="2" key="1">
    <citation type="submission" date="2023-04" db="EMBL/GenBank/DDBJ databases">
        <title>Genomic diversity of scab-causing Streptomyces spp. in the province of Quebec, Canada.</title>
        <authorList>
            <person name="Biessy A."/>
            <person name="Cadieux M."/>
            <person name="Ciotola M."/>
            <person name="Filion M."/>
        </authorList>
    </citation>
    <scope>NUCLEOTIDE SEQUENCE</scope>
    <source>
        <strain evidence="2">B21-115</strain>
    </source>
</reference>
<keyword evidence="2" id="KW-0378">Hydrolase</keyword>
<accession>A0ABU8AZ87</accession>
<dbReference type="Proteomes" id="UP001310290">
    <property type="component" value="Unassembled WGS sequence"/>
</dbReference>
<dbReference type="SUPFAM" id="SSF50939">
    <property type="entry name" value="Sialidases"/>
    <property type="match status" value="1"/>
</dbReference>
<dbReference type="EMBL" id="JARULZ010000002">
    <property type="protein sequence ID" value="MEH0638495.1"/>
    <property type="molecule type" value="Genomic_DNA"/>
</dbReference>
<comment type="caution">
    <text evidence="2">The sequence shown here is derived from an EMBL/GenBank/DDBJ whole genome shotgun (WGS) entry which is preliminary data.</text>
</comment>
<keyword evidence="3" id="KW-1185">Reference proteome</keyword>
<dbReference type="GO" id="GO:0016798">
    <property type="term" value="F:hydrolase activity, acting on glycosyl bonds"/>
    <property type="evidence" value="ECO:0007669"/>
    <property type="project" value="UniProtKB-KW"/>
</dbReference>
<feature type="domain" description="Sialidase" evidence="1">
    <location>
        <begin position="100"/>
        <end position="341"/>
    </location>
</feature>